<dbReference type="Pfam" id="PF03099">
    <property type="entry name" value="BPL_LplA_LipB"/>
    <property type="match status" value="1"/>
</dbReference>
<dbReference type="InterPro" id="IPR045864">
    <property type="entry name" value="aa-tRNA-synth_II/BPL/LPL"/>
</dbReference>
<comment type="caution">
    <text evidence="4">Lacks conserved residue(s) required for the propagation of feature annotation.</text>
</comment>
<feature type="domain" description="BPL/LPL catalytic" evidence="5">
    <location>
        <begin position="70"/>
        <end position="261"/>
    </location>
</feature>
<dbReference type="AlphaFoldDB" id="A0A1G9M000"/>
<dbReference type="Gene3D" id="1.10.10.10">
    <property type="entry name" value="Winged helix-like DNA-binding domain superfamily/Winged helix DNA-binding domain"/>
    <property type="match status" value="1"/>
</dbReference>
<evidence type="ECO:0000259" key="5">
    <source>
        <dbReference type="PROSITE" id="PS51733"/>
    </source>
</evidence>
<dbReference type="PANTHER" id="PTHR12835:SF5">
    <property type="entry name" value="BIOTIN--PROTEIN LIGASE"/>
    <property type="match status" value="1"/>
</dbReference>
<name>A0A1G9M000_9BACI</name>
<dbReference type="InterPro" id="IPR003142">
    <property type="entry name" value="BPL_C"/>
</dbReference>
<protein>
    <recommendedName>
        <fullName evidence="4">Bifunctional ligase/repressor BirA</fullName>
    </recommendedName>
    <alternativeName>
        <fullName evidence="4">Biotin--[acetyl-CoA-carboxylase] ligase</fullName>
        <ecNumber evidence="4">6.3.4.15</ecNumber>
    </alternativeName>
    <alternativeName>
        <fullName evidence="4">Biotin--protein ligase</fullName>
    </alternativeName>
    <alternativeName>
        <fullName evidence="4">Biotin-[acetyl-CoA carboxylase] synthetase</fullName>
    </alternativeName>
</protein>
<dbReference type="GO" id="GO:0005524">
    <property type="term" value="F:ATP binding"/>
    <property type="evidence" value="ECO:0007669"/>
    <property type="project" value="UniProtKB-UniRule"/>
</dbReference>
<dbReference type="HAMAP" id="MF_00978">
    <property type="entry name" value="Bifunct_BirA"/>
    <property type="match status" value="1"/>
</dbReference>
<dbReference type="InterPro" id="IPR004143">
    <property type="entry name" value="BPL_LPL_catalytic"/>
</dbReference>
<dbReference type="InterPro" id="IPR011991">
    <property type="entry name" value="ArsR-like_HTH"/>
</dbReference>
<dbReference type="NCBIfam" id="TIGR00121">
    <property type="entry name" value="birA_ligase"/>
    <property type="match status" value="1"/>
</dbReference>
<keyword evidence="4" id="KW-0805">Transcription regulation</keyword>
<dbReference type="Pfam" id="PF02237">
    <property type="entry name" value="BPL_C"/>
    <property type="match status" value="1"/>
</dbReference>
<evidence type="ECO:0000256" key="3">
    <source>
        <dbReference type="ARBA" id="ARBA00023267"/>
    </source>
</evidence>
<keyword evidence="1 4" id="KW-0436">Ligase</keyword>
<comment type="function">
    <text evidence="4">Acts both as a biotin--[acetyl-CoA-carboxylase] ligase and a repressor.</text>
</comment>
<dbReference type="OrthoDB" id="9807064at2"/>
<dbReference type="PROSITE" id="PS51733">
    <property type="entry name" value="BPL_LPL_CATALYTIC"/>
    <property type="match status" value="1"/>
</dbReference>
<sequence length="324" mass="36610">MNTTRNQLIELLKRNNQTFISGQELSEKLSISRTAVWKHMKELEKEGYQVQAVPRKGYRISGQPVKLSASTVKWGLRTKWAGKQLFHYPVVESTQIIGHQLAQKGLEEGTVILADEQTAGKGRMGRRWHSAKTEGIWMSMILRPPVVPHKAPQITLLTAVALAEAIESLTNIRPAIKWPNDIFFQNRKAAGILTEMQAEQDEIQYIVLGVGINVNQSLSDLPEDIQQTATSLKLETGIEWELAPLVQQILATFETYYENYLGNGFAAIKEKWEHYGYKIGEQVHVSASKQKYQAEIIGIAEDGALRVRKLDGCEENLYSAEIHW</sequence>
<dbReference type="STRING" id="482461.SAMN05216244_0349"/>
<comment type="catalytic activity">
    <reaction evidence="4">
        <text>biotin + L-lysyl-[protein] + ATP = N(6)-biotinyl-L-lysyl-[protein] + AMP + diphosphate + H(+)</text>
        <dbReference type="Rhea" id="RHEA:11756"/>
        <dbReference type="Rhea" id="RHEA-COMP:9752"/>
        <dbReference type="Rhea" id="RHEA-COMP:10505"/>
        <dbReference type="ChEBI" id="CHEBI:15378"/>
        <dbReference type="ChEBI" id="CHEBI:29969"/>
        <dbReference type="ChEBI" id="CHEBI:30616"/>
        <dbReference type="ChEBI" id="CHEBI:33019"/>
        <dbReference type="ChEBI" id="CHEBI:57586"/>
        <dbReference type="ChEBI" id="CHEBI:83144"/>
        <dbReference type="ChEBI" id="CHEBI:456215"/>
        <dbReference type="EC" id="6.3.4.15"/>
    </reaction>
</comment>
<dbReference type="InterPro" id="IPR036390">
    <property type="entry name" value="WH_DNA-bd_sf"/>
</dbReference>
<dbReference type="Proteomes" id="UP000182347">
    <property type="component" value="Unassembled WGS sequence"/>
</dbReference>
<evidence type="ECO:0000313" key="7">
    <source>
        <dbReference type="Proteomes" id="UP000182347"/>
    </source>
</evidence>
<keyword evidence="7" id="KW-1185">Reference proteome</keyword>
<keyword evidence="4" id="KW-0547">Nucleotide-binding</keyword>
<dbReference type="InterPro" id="IPR036388">
    <property type="entry name" value="WH-like_DNA-bd_sf"/>
</dbReference>
<dbReference type="CDD" id="cd16442">
    <property type="entry name" value="BPL"/>
    <property type="match status" value="1"/>
</dbReference>
<reference evidence="7" key="1">
    <citation type="submission" date="2016-10" db="EMBL/GenBank/DDBJ databases">
        <authorList>
            <person name="Varghese N."/>
            <person name="Submissions S."/>
        </authorList>
    </citation>
    <scope>NUCLEOTIDE SEQUENCE [LARGE SCALE GENOMIC DNA]</scope>
    <source>
        <strain evidence="7">CGMCC 1.6199</strain>
    </source>
</reference>
<feature type="binding site" evidence="4">
    <location>
        <position position="117"/>
    </location>
    <ligand>
        <name>biotin</name>
        <dbReference type="ChEBI" id="CHEBI:57586"/>
    </ligand>
</feature>
<feature type="binding site" evidence="4">
    <location>
        <position position="188"/>
    </location>
    <ligand>
        <name>biotin</name>
        <dbReference type="ChEBI" id="CHEBI:57586"/>
    </ligand>
</feature>
<proteinExistence type="inferred from homology"/>
<evidence type="ECO:0000256" key="1">
    <source>
        <dbReference type="ARBA" id="ARBA00022598"/>
    </source>
</evidence>
<feature type="DNA-binding region" description="H-T-H motif" evidence="4">
    <location>
        <begin position="22"/>
        <end position="41"/>
    </location>
</feature>
<keyword evidence="3 4" id="KW-0092">Biotin</keyword>
<dbReference type="GO" id="GO:0005737">
    <property type="term" value="C:cytoplasm"/>
    <property type="evidence" value="ECO:0007669"/>
    <property type="project" value="TreeGrafter"/>
</dbReference>
<dbReference type="CDD" id="cd00090">
    <property type="entry name" value="HTH_ARSR"/>
    <property type="match status" value="1"/>
</dbReference>
<dbReference type="InterPro" id="IPR030855">
    <property type="entry name" value="Bifunct_BirA"/>
</dbReference>
<dbReference type="Gene3D" id="3.30.930.10">
    <property type="entry name" value="Bira Bifunctional Protein, Domain 2"/>
    <property type="match status" value="1"/>
</dbReference>
<dbReference type="GO" id="GO:0016740">
    <property type="term" value="F:transferase activity"/>
    <property type="evidence" value="ECO:0007669"/>
    <property type="project" value="UniProtKB-ARBA"/>
</dbReference>
<evidence type="ECO:0000256" key="2">
    <source>
        <dbReference type="ARBA" id="ARBA00023125"/>
    </source>
</evidence>
<dbReference type="GO" id="GO:0009249">
    <property type="term" value="P:protein lipoylation"/>
    <property type="evidence" value="ECO:0007669"/>
    <property type="project" value="UniProtKB-ARBA"/>
</dbReference>
<dbReference type="EC" id="6.3.4.15" evidence="4"/>
<dbReference type="SUPFAM" id="SSF55681">
    <property type="entry name" value="Class II aaRS and biotin synthetases"/>
    <property type="match status" value="1"/>
</dbReference>
<dbReference type="RefSeq" id="WP_074597156.1">
    <property type="nucleotide sequence ID" value="NZ_FNHF01000001.1"/>
</dbReference>
<dbReference type="InterPro" id="IPR004408">
    <property type="entry name" value="Biotin_CoA_COase_ligase"/>
</dbReference>
<accession>A0A1G9M000</accession>
<dbReference type="GO" id="GO:0006355">
    <property type="term" value="P:regulation of DNA-templated transcription"/>
    <property type="evidence" value="ECO:0007669"/>
    <property type="project" value="UniProtKB-UniRule"/>
</dbReference>
<dbReference type="InterPro" id="IPR013196">
    <property type="entry name" value="HTH_11"/>
</dbReference>
<dbReference type="SUPFAM" id="SSF46785">
    <property type="entry name" value="Winged helix' DNA-binding domain"/>
    <property type="match status" value="1"/>
</dbReference>
<keyword evidence="2 4" id="KW-0238">DNA-binding</keyword>
<evidence type="ECO:0000313" key="6">
    <source>
        <dbReference type="EMBL" id="SDL67311.1"/>
    </source>
</evidence>
<dbReference type="GO" id="GO:0003677">
    <property type="term" value="F:DNA binding"/>
    <property type="evidence" value="ECO:0007669"/>
    <property type="project" value="UniProtKB-UniRule"/>
</dbReference>
<dbReference type="Pfam" id="PF08279">
    <property type="entry name" value="HTH_11"/>
    <property type="match status" value="1"/>
</dbReference>
<comment type="similarity">
    <text evidence="4">Belongs to the biotin--protein ligase family.</text>
</comment>
<organism evidence="6 7">
    <name type="scientific">Sediminibacillus halophilus</name>
    <dbReference type="NCBI Taxonomy" id="482461"/>
    <lineage>
        <taxon>Bacteria</taxon>
        <taxon>Bacillati</taxon>
        <taxon>Bacillota</taxon>
        <taxon>Bacilli</taxon>
        <taxon>Bacillales</taxon>
        <taxon>Bacillaceae</taxon>
        <taxon>Sediminibacillus</taxon>
    </lineage>
</organism>
<keyword evidence="4" id="KW-0067">ATP-binding</keyword>
<dbReference type="EMBL" id="FNHF01000001">
    <property type="protein sequence ID" value="SDL67311.1"/>
    <property type="molecule type" value="Genomic_DNA"/>
</dbReference>
<dbReference type="GO" id="GO:0004077">
    <property type="term" value="F:biotin--[biotin carboxyl-carrier protein] ligase activity"/>
    <property type="evidence" value="ECO:0007669"/>
    <property type="project" value="UniProtKB-UniRule"/>
</dbReference>
<keyword evidence="4" id="KW-0804">Transcription</keyword>
<dbReference type="PANTHER" id="PTHR12835">
    <property type="entry name" value="BIOTIN PROTEIN LIGASE"/>
    <property type="match status" value="1"/>
</dbReference>
<evidence type="ECO:0000256" key="4">
    <source>
        <dbReference type="HAMAP-Rule" id="MF_00978"/>
    </source>
</evidence>
<keyword evidence="4" id="KW-0678">Repressor</keyword>
<gene>
    <name evidence="4" type="primary">birA</name>
    <name evidence="6" type="ORF">SAMN05216244_0349</name>
</gene>